<feature type="region of interest" description="Disordered" evidence="5">
    <location>
        <begin position="557"/>
        <end position="674"/>
    </location>
</feature>
<keyword evidence="4" id="KW-0472">Membrane</keyword>
<feature type="signal peptide" evidence="6">
    <location>
        <begin position="1"/>
        <end position="22"/>
    </location>
</feature>
<keyword evidence="9" id="KW-1185">Reference proteome</keyword>
<dbReference type="InterPro" id="IPR055409">
    <property type="entry name" value="Beta-prop_FAM234A_B"/>
</dbReference>
<proteinExistence type="predicted"/>
<feature type="compositionally biased region" description="Basic residues" evidence="5">
    <location>
        <begin position="656"/>
        <end position="666"/>
    </location>
</feature>
<accession>A0AAN9GE65</accession>
<feature type="chain" id="PRO_5042860042" description="FAM234A/B beta-propeller domain-containing protein" evidence="6">
    <location>
        <begin position="23"/>
        <end position="837"/>
    </location>
</feature>
<protein>
    <recommendedName>
        <fullName evidence="7">FAM234A/B beta-propeller domain-containing protein</fullName>
    </recommendedName>
</protein>
<keyword evidence="6" id="KW-0732">Signal</keyword>
<dbReference type="Gene3D" id="2.130.10.10">
    <property type="entry name" value="YVTN repeat-like/Quinoprotein amine dehydrogenase"/>
    <property type="match status" value="1"/>
</dbReference>
<dbReference type="InterPro" id="IPR045232">
    <property type="entry name" value="FAM234"/>
</dbReference>
<name>A0AAN9GE65_9CAEN</name>
<evidence type="ECO:0000256" key="3">
    <source>
        <dbReference type="ARBA" id="ARBA00022989"/>
    </source>
</evidence>
<feature type="compositionally biased region" description="Low complexity" evidence="5">
    <location>
        <begin position="585"/>
        <end position="594"/>
    </location>
</feature>
<dbReference type="AlphaFoldDB" id="A0AAN9GE65"/>
<feature type="compositionally biased region" description="Basic and acidic residues" evidence="5">
    <location>
        <begin position="619"/>
        <end position="631"/>
    </location>
</feature>
<keyword evidence="2" id="KW-0812">Transmembrane</keyword>
<feature type="region of interest" description="Disordered" evidence="5">
    <location>
        <begin position="529"/>
        <end position="548"/>
    </location>
</feature>
<gene>
    <name evidence="8" type="ORF">V1264_017052</name>
</gene>
<comment type="subcellular location">
    <subcellularLocation>
        <location evidence="1">Membrane</location>
        <topology evidence="1">Single-pass membrane protein</topology>
    </subcellularLocation>
</comment>
<dbReference type="PANTHER" id="PTHR21419:SF36">
    <property type="entry name" value="PROTEIN FAM234A-LIKE"/>
    <property type="match status" value="1"/>
</dbReference>
<evidence type="ECO:0000256" key="2">
    <source>
        <dbReference type="ARBA" id="ARBA00022692"/>
    </source>
</evidence>
<dbReference type="InterPro" id="IPR015943">
    <property type="entry name" value="WD40/YVTN_repeat-like_dom_sf"/>
</dbReference>
<evidence type="ECO:0000256" key="6">
    <source>
        <dbReference type="SAM" id="SignalP"/>
    </source>
</evidence>
<feature type="compositionally biased region" description="Basic residues" evidence="5">
    <location>
        <begin position="530"/>
        <end position="547"/>
    </location>
</feature>
<dbReference type="PANTHER" id="PTHR21419">
    <property type="match status" value="1"/>
</dbReference>
<comment type="caution">
    <text evidence="8">The sequence shown here is derived from an EMBL/GenBank/DDBJ whole genome shotgun (WGS) entry which is preliminary data.</text>
</comment>
<evidence type="ECO:0000256" key="4">
    <source>
        <dbReference type="ARBA" id="ARBA00023136"/>
    </source>
</evidence>
<evidence type="ECO:0000313" key="8">
    <source>
        <dbReference type="EMBL" id="KAK7105708.1"/>
    </source>
</evidence>
<dbReference type="InterPro" id="IPR028994">
    <property type="entry name" value="Integrin_alpha_N"/>
</dbReference>
<evidence type="ECO:0000256" key="1">
    <source>
        <dbReference type="ARBA" id="ARBA00004167"/>
    </source>
</evidence>
<feature type="compositionally biased region" description="Polar residues" evidence="5">
    <location>
        <begin position="595"/>
        <end position="606"/>
    </location>
</feature>
<evidence type="ECO:0000256" key="5">
    <source>
        <dbReference type="SAM" id="MobiDB-lite"/>
    </source>
</evidence>
<sequence>MAVYFLLTVILLGSLKSIPVYALNKHKNSDQSGPAGQSGKLPSSGALHNDGGTSDLIGCDRIEVEDVWVQGIPQLLTESAFRLVDVNQDGVLDVIMGFMTGTDGLNLPQVVCDIYFNGTHPCSGGLMALEGLTGRELWRHYSRHELFGVNCNVDIDQDGVLDCLGGGRAATFEAVSGKEGKLLWTFQNGDAKRRRSNFYTPQYIDDIDGDHVPDILAIQGGDPTAKPYSLTREAGRILLVSGATGQIIRWMSVPGKTESYYSPQVYFQVDGTKVVLFGTGGETHKGALYAITLQHLLQGKIEMARAIYTDNFKGVQTPPVLVDLTGDGVVDIVINPFNSTVVAIDGNTYSVIWNWTFPMSETYSTPGAGYYNDDDIPDFMVQFSFGPGFPVYYHAEVNIIDGKNGKPLLDHGIRSSLGAQSSQLSVSMEGKGHDLFLYWIGDCLGHEAEGGEFRFVNGTNVHEKSRSDLCKLRYKSKMFSKFLAVSSSIKPPGALIYYSEERIRQEHESWVNTSALAEEYLRKHPEAARLKAKQHNRKMRPKQHSSRFLKEDYLQGASVPKGQHSPGAKKGPSLQPQDDNHATRSRSSPTKKTSNNLSRQNETPHLNSDRGRQNLNKTPDNRRRQNVKEHPQPYNNNSGNKKRGGWSEQRSLPQAMKKRRRKKRHVGPHDDSGVQRLLSTGMIAPPTLAKDHPDYGHSMDVVFATYWIFPAKTKTLLTEDEKCVDKMMGEEAQRFDPGNKYYGLDHDAYGHVAEDECATKSHHQMNDDGVYESQSTFDAFNLHMGQMTVYRLRLKCTCSQVTNTTTDKRCAKMLPFENQHWPAYMGKKGDSHWFQAT</sequence>
<dbReference type="Proteomes" id="UP001374579">
    <property type="component" value="Unassembled WGS sequence"/>
</dbReference>
<reference evidence="8 9" key="1">
    <citation type="submission" date="2024-02" db="EMBL/GenBank/DDBJ databases">
        <title>Chromosome-scale genome assembly of the rough periwinkle Littorina saxatilis.</title>
        <authorList>
            <person name="De Jode A."/>
            <person name="Faria R."/>
            <person name="Formenti G."/>
            <person name="Sims Y."/>
            <person name="Smith T.P."/>
            <person name="Tracey A."/>
            <person name="Wood J.M.D."/>
            <person name="Zagrodzka Z.B."/>
            <person name="Johannesson K."/>
            <person name="Butlin R.K."/>
            <person name="Leder E.H."/>
        </authorList>
    </citation>
    <scope>NUCLEOTIDE SEQUENCE [LARGE SCALE GENOMIC DNA]</scope>
    <source>
        <strain evidence="8">Snail1</strain>
        <tissue evidence="8">Muscle</tissue>
    </source>
</reference>
<evidence type="ECO:0000259" key="7">
    <source>
        <dbReference type="Pfam" id="PF23727"/>
    </source>
</evidence>
<feature type="domain" description="FAM234A/B beta-propeller" evidence="7">
    <location>
        <begin position="82"/>
        <end position="415"/>
    </location>
</feature>
<keyword evidence="3" id="KW-1133">Transmembrane helix</keyword>
<organism evidence="8 9">
    <name type="scientific">Littorina saxatilis</name>
    <dbReference type="NCBI Taxonomy" id="31220"/>
    <lineage>
        <taxon>Eukaryota</taxon>
        <taxon>Metazoa</taxon>
        <taxon>Spiralia</taxon>
        <taxon>Lophotrochozoa</taxon>
        <taxon>Mollusca</taxon>
        <taxon>Gastropoda</taxon>
        <taxon>Caenogastropoda</taxon>
        <taxon>Littorinimorpha</taxon>
        <taxon>Littorinoidea</taxon>
        <taxon>Littorinidae</taxon>
        <taxon>Littorina</taxon>
    </lineage>
</organism>
<evidence type="ECO:0000313" key="9">
    <source>
        <dbReference type="Proteomes" id="UP001374579"/>
    </source>
</evidence>
<dbReference type="Pfam" id="PF23727">
    <property type="entry name" value="Beta-prop_FAM234A_B"/>
    <property type="match status" value="1"/>
</dbReference>
<dbReference type="EMBL" id="JBAMIC010000007">
    <property type="protein sequence ID" value="KAK7105708.1"/>
    <property type="molecule type" value="Genomic_DNA"/>
</dbReference>
<dbReference type="GO" id="GO:0016020">
    <property type="term" value="C:membrane"/>
    <property type="evidence" value="ECO:0007669"/>
    <property type="project" value="UniProtKB-SubCell"/>
</dbReference>
<dbReference type="SUPFAM" id="SSF69318">
    <property type="entry name" value="Integrin alpha N-terminal domain"/>
    <property type="match status" value="1"/>
</dbReference>